<gene>
    <name evidence="1" type="ORF">SAMN06265368_4776</name>
</gene>
<dbReference type="EMBL" id="OBEL01000010">
    <property type="protein sequence ID" value="SNZ21651.1"/>
    <property type="molecule type" value="Genomic_DNA"/>
</dbReference>
<evidence type="ECO:0008006" key="3">
    <source>
        <dbReference type="Google" id="ProtNLM"/>
    </source>
</evidence>
<evidence type="ECO:0000313" key="2">
    <source>
        <dbReference type="Proteomes" id="UP000219439"/>
    </source>
</evidence>
<name>A0A285PP01_9HYPH</name>
<protein>
    <recommendedName>
        <fullName evidence="3">DUF1176 domain-containing protein</fullName>
    </recommendedName>
</protein>
<reference evidence="1 2" key="1">
    <citation type="submission" date="2017-09" db="EMBL/GenBank/DDBJ databases">
        <authorList>
            <person name="Ehlers B."/>
            <person name="Leendertz F.H."/>
        </authorList>
    </citation>
    <scope>NUCLEOTIDE SEQUENCE [LARGE SCALE GENOMIC DNA]</scope>
    <source>
        <strain evidence="1 2">DSM 18289</strain>
    </source>
</reference>
<dbReference type="AlphaFoldDB" id="A0A285PP01"/>
<sequence length="377" mass="41819">MTKSFLFSLRPIAKTFRLASRQLALLASVGIASFIGIANTNAGGFREFKDSRTWCTIALSCSVSTSAKAYNGITTLSIRRHNPLSAPLELVLEAKDAFSAGDQIDFLIDDKELLHIELQPDDPAIGSTNYVVSQQSVVDSAIEDLKKGSQALIVLRKNGEQIDSQFSLAGTVASMLFLDEFQDLLDTPYAFHAIGTKKPNPRLNIESITRLDQVPRSILTNWFVGEEKECSFFSDTKMERLTFGDGFKMQIGTKGKSDGGTLYSLPCGTGGAYNQPYSLFFEPNDTTKLISQIPFRVNGKAQAKQEMPDAWNISWDFKNKNLESFFKGRGLGDCGSYSRWSLMNQNGTYFFNLKEMRVKDDCDGDYAGGPTKWPKVN</sequence>
<dbReference type="Pfam" id="PF06674">
    <property type="entry name" value="DUF1176"/>
    <property type="match status" value="1"/>
</dbReference>
<dbReference type="RefSeq" id="WP_170956236.1">
    <property type="nucleotide sequence ID" value="NZ_OBEL01000010.1"/>
</dbReference>
<evidence type="ECO:0000313" key="1">
    <source>
        <dbReference type="EMBL" id="SNZ21651.1"/>
    </source>
</evidence>
<keyword evidence="2" id="KW-1185">Reference proteome</keyword>
<dbReference type="Proteomes" id="UP000219439">
    <property type="component" value="Unassembled WGS sequence"/>
</dbReference>
<organism evidence="1 2">
    <name type="scientific">Cohaesibacter gelatinilyticus</name>
    <dbReference type="NCBI Taxonomy" id="372072"/>
    <lineage>
        <taxon>Bacteria</taxon>
        <taxon>Pseudomonadati</taxon>
        <taxon>Pseudomonadota</taxon>
        <taxon>Alphaproteobacteria</taxon>
        <taxon>Hyphomicrobiales</taxon>
        <taxon>Cohaesibacteraceae</taxon>
    </lineage>
</organism>
<dbReference type="InterPro" id="IPR009560">
    <property type="entry name" value="DUF1176"/>
</dbReference>
<proteinExistence type="predicted"/>
<accession>A0A285PP01</accession>